<evidence type="ECO:0000256" key="1">
    <source>
        <dbReference type="ARBA" id="ARBA00004571"/>
    </source>
</evidence>
<dbReference type="PANTHER" id="PTHR47234:SF2">
    <property type="entry name" value="TONB-DEPENDENT RECEPTOR"/>
    <property type="match status" value="1"/>
</dbReference>
<keyword evidence="5 9" id="KW-0798">TonB box</keyword>
<dbReference type="SUPFAM" id="SSF56935">
    <property type="entry name" value="Porins"/>
    <property type="match status" value="1"/>
</dbReference>
<dbReference type="InterPro" id="IPR012910">
    <property type="entry name" value="Plug_dom"/>
</dbReference>
<protein>
    <submittedName>
        <fullName evidence="13">TonB-dependent receptor</fullName>
    </submittedName>
</protein>
<dbReference type="Pfam" id="PF00593">
    <property type="entry name" value="TonB_dep_Rec_b-barrel"/>
    <property type="match status" value="1"/>
</dbReference>
<dbReference type="InterPro" id="IPR037066">
    <property type="entry name" value="Plug_dom_sf"/>
</dbReference>
<keyword evidence="6 8" id="KW-0472">Membrane</keyword>
<keyword evidence="13" id="KW-0675">Receptor</keyword>
<evidence type="ECO:0000256" key="8">
    <source>
        <dbReference type="PROSITE-ProRule" id="PRU01360"/>
    </source>
</evidence>
<keyword evidence="3 8" id="KW-1134">Transmembrane beta strand</keyword>
<name>A0A9X1D993_9SPHN</name>
<evidence type="ECO:0000256" key="4">
    <source>
        <dbReference type="ARBA" id="ARBA00022692"/>
    </source>
</evidence>
<evidence type="ECO:0000256" key="10">
    <source>
        <dbReference type="SAM" id="SignalP"/>
    </source>
</evidence>
<feature type="signal peptide" evidence="10">
    <location>
        <begin position="1"/>
        <end position="22"/>
    </location>
</feature>
<dbReference type="InterPro" id="IPR039426">
    <property type="entry name" value="TonB-dep_rcpt-like"/>
</dbReference>
<comment type="subcellular location">
    <subcellularLocation>
        <location evidence="1 8">Cell outer membrane</location>
        <topology evidence="1 8">Multi-pass membrane protein</topology>
    </subcellularLocation>
</comment>
<evidence type="ECO:0000313" key="13">
    <source>
        <dbReference type="EMBL" id="MBT2185403.1"/>
    </source>
</evidence>
<dbReference type="PANTHER" id="PTHR47234">
    <property type="match status" value="1"/>
</dbReference>
<evidence type="ECO:0000256" key="7">
    <source>
        <dbReference type="ARBA" id="ARBA00023237"/>
    </source>
</evidence>
<dbReference type="AlphaFoldDB" id="A0A9X1D993"/>
<accession>A0A9X1D993</accession>
<comment type="caution">
    <text evidence="13">The sequence shown here is derived from an EMBL/GenBank/DDBJ whole genome shotgun (WGS) entry which is preliminary data.</text>
</comment>
<dbReference type="Pfam" id="PF07715">
    <property type="entry name" value="Plug"/>
    <property type="match status" value="1"/>
</dbReference>
<comment type="similarity">
    <text evidence="8 9">Belongs to the TonB-dependent receptor family.</text>
</comment>
<evidence type="ECO:0000256" key="6">
    <source>
        <dbReference type="ARBA" id="ARBA00023136"/>
    </source>
</evidence>
<evidence type="ECO:0000256" key="5">
    <source>
        <dbReference type="ARBA" id="ARBA00023077"/>
    </source>
</evidence>
<keyword evidence="2 8" id="KW-0813">Transport</keyword>
<dbReference type="Gene3D" id="2.40.170.20">
    <property type="entry name" value="TonB-dependent receptor, beta-barrel domain"/>
    <property type="match status" value="1"/>
</dbReference>
<keyword evidence="4 8" id="KW-0812">Transmembrane</keyword>
<dbReference type="RefSeq" id="WP_214621162.1">
    <property type="nucleotide sequence ID" value="NZ_JAHGAW010000001.1"/>
</dbReference>
<feature type="domain" description="TonB-dependent receptor plug" evidence="12">
    <location>
        <begin position="56"/>
        <end position="171"/>
    </location>
</feature>
<sequence>MSLSASAVACAWVTALPQAAFAQETAGAAAEQAGEAGTAGDEAIVVTGSRLAGGFKAPTPVTVLGEDRITALAATNLGDVMNRLPAFRMATAPTTALSSTGSGGNLGARYLDLRGLGASRTLLLVDGKRFVPSSILGSVDANLIPALLVKRVEIVTGGASAAYGSDAVAGVVNIILDSKLDGFRAQVQAGTSQIGDANTRQASLAAGTGFAGGRGHIVVAGEWSDDGAAGGCYTRDWCSAEWGIFQNTAFRTNGLPASIWTPGVRAATMTQTGIINSPNALRGITFNPDGSVRATPFQYGATPGVETMIGGEGYGSNWRLAVPYLKIPVQRYSLFANLEYDVTDSIKAVVTASYGQSEAQNRGAALFERALTINAANPFIPAPLKAQLAANNVSSFVFGRLGSFILGSQDIDPTAARGKATTFRIASGLQGSLGGSWRWDAYYQYGASDYRVNSYNIKNLANFPLALDAVMGPNGPMCRSTLTNPTNGCVPLNLFGSGNFSQAAFNYAFGSPWQTQKLRQHVAAVNIRGNLVDLWAGPLAVAAGLEYRRDTTKTDADAIGQALGWQYGNGARYSGRIITKEGYVEGLLPLAKDMSFAKLIELNAAARVTDYSTSGTVTTWKAGLVYEPIDGIRFRVTRSRDIRAPNAQELFNPGGATPGNVVDRRTNISTIARVRTGGNPNLVPEIAKTWTAGVVLTPGGEGILKPLRLSVDWFDISLNGAISTISAQTIVDRCQLQNATDYCSLITQGPDNVITEVRAFSLNLNQLIARGVDAELAYRVQLGSKSSVDFNILGTYNKDLITVDSVGAINRAGQTGMQNLGATGIPRWSVTSTTTIQTGPVKTTIENRYIPKGIYDPTLIGPEDAGYANTLTNSISTNRVSGRFYTNLGISVAVESGARTQFELYGFVGNLFNQDPPISPGSTSTNPALFDTIGRSFQAGVRVRH</sequence>
<evidence type="ECO:0000313" key="14">
    <source>
        <dbReference type="Proteomes" id="UP001138757"/>
    </source>
</evidence>
<evidence type="ECO:0000256" key="9">
    <source>
        <dbReference type="RuleBase" id="RU003357"/>
    </source>
</evidence>
<proteinExistence type="inferred from homology"/>
<evidence type="ECO:0000259" key="12">
    <source>
        <dbReference type="Pfam" id="PF07715"/>
    </source>
</evidence>
<evidence type="ECO:0000256" key="2">
    <source>
        <dbReference type="ARBA" id="ARBA00022448"/>
    </source>
</evidence>
<dbReference type="Gene3D" id="2.170.130.10">
    <property type="entry name" value="TonB-dependent receptor, plug domain"/>
    <property type="match status" value="1"/>
</dbReference>
<keyword evidence="7 8" id="KW-0998">Cell outer membrane</keyword>
<gene>
    <name evidence="13" type="ORF">KK488_00380</name>
</gene>
<dbReference type="InterPro" id="IPR036942">
    <property type="entry name" value="Beta-barrel_TonB_sf"/>
</dbReference>
<evidence type="ECO:0000256" key="3">
    <source>
        <dbReference type="ARBA" id="ARBA00022452"/>
    </source>
</evidence>
<dbReference type="PROSITE" id="PS52016">
    <property type="entry name" value="TONB_DEPENDENT_REC_3"/>
    <property type="match status" value="1"/>
</dbReference>
<feature type="chain" id="PRO_5040952382" evidence="10">
    <location>
        <begin position="23"/>
        <end position="945"/>
    </location>
</feature>
<keyword evidence="10" id="KW-0732">Signal</keyword>
<dbReference type="EMBL" id="JAHGAW010000001">
    <property type="protein sequence ID" value="MBT2185403.1"/>
    <property type="molecule type" value="Genomic_DNA"/>
</dbReference>
<dbReference type="InterPro" id="IPR000531">
    <property type="entry name" value="Beta-barrel_TonB"/>
</dbReference>
<keyword evidence="14" id="KW-1185">Reference proteome</keyword>
<reference evidence="13" key="1">
    <citation type="submission" date="2021-05" db="EMBL/GenBank/DDBJ databases">
        <title>Genome of Sphingobium sp. strain.</title>
        <authorList>
            <person name="Fan R."/>
        </authorList>
    </citation>
    <scope>NUCLEOTIDE SEQUENCE</scope>
    <source>
        <strain evidence="13">H33</strain>
    </source>
</reference>
<organism evidence="13 14">
    <name type="scientific">Sphingobium nicotianae</name>
    <dbReference type="NCBI Taxonomy" id="2782607"/>
    <lineage>
        <taxon>Bacteria</taxon>
        <taxon>Pseudomonadati</taxon>
        <taxon>Pseudomonadota</taxon>
        <taxon>Alphaproteobacteria</taxon>
        <taxon>Sphingomonadales</taxon>
        <taxon>Sphingomonadaceae</taxon>
        <taxon>Sphingobium</taxon>
    </lineage>
</organism>
<dbReference type="Proteomes" id="UP001138757">
    <property type="component" value="Unassembled WGS sequence"/>
</dbReference>
<evidence type="ECO:0000259" key="11">
    <source>
        <dbReference type="Pfam" id="PF00593"/>
    </source>
</evidence>
<dbReference type="GO" id="GO:0009279">
    <property type="term" value="C:cell outer membrane"/>
    <property type="evidence" value="ECO:0007669"/>
    <property type="project" value="UniProtKB-SubCell"/>
</dbReference>
<feature type="domain" description="TonB-dependent receptor-like beta-barrel" evidence="11">
    <location>
        <begin position="415"/>
        <end position="910"/>
    </location>
</feature>